<evidence type="ECO:0000256" key="4">
    <source>
        <dbReference type="PROSITE-ProRule" id="PRU00182"/>
    </source>
</evidence>
<dbReference type="InterPro" id="IPR006225">
    <property type="entry name" value="PsdUridine_synth_RluC/D"/>
</dbReference>
<feature type="domain" description="Pseudouridine synthase RsuA/RluA-like" evidence="7">
    <location>
        <begin position="190"/>
        <end position="364"/>
    </location>
</feature>
<accession>A0A5J4YQR4</accession>
<evidence type="ECO:0000259" key="7">
    <source>
        <dbReference type="Pfam" id="PF00849"/>
    </source>
</evidence>
<dbReference type="CDD" id="cd02869">
    <property type="entry name" value="PseudoU_synth_RluA_like"/>
    <property type="match status" value="1"/>
</dbReference>
<dbReference type="PANTHER" id="PTHR21600">
    <property type="entry name" value="MITOCHONDRIAL RNA PSEUDOURIDINE SYNTHASE"/>
    <property type="match status" value="1"/>
</dbReference>
<reference evidence="9" key="1">
    <citation type="journal article" date="2019" name="Nat. Commun.">
        <title>Expansion of phycobilisome linker gene families in mesophilic red algae.</title>
        <authorList>
            <person name="Lee J."/>
            <person name="Kim D."/>
            <person name="Bhattacharya D."/>
            <person name="Yoon H.S."/>
        </authorList>
    </citation>
    <scope>NUCLEOTIDE SEQUENCE [LARGE SCALE GENOMIC DNA]</scope>
    <source>
        <strain evidence="9">CCMP 1328</strain>
    </source>
</reference>
<feature type="compositionally biased region" description="Low complexity" evidence="6">
    <location>
        <begin position="78"/>
        <end position="90"/>
    </location>
</feature>
<keyword evidence="4" id="KW-0694">RNA-binding</keyword>
<dbReference type="Gene3D" id="3.10.290.10">
    <property type="entry name" value="RNA-binding S4 domain"/>
    <property type="match status" value="1"/>
</dbReference>
<name>A0A5J4YQR4_PORPP</name>
<keyword evidence="9" id="KW-1185">Reference proteome</keyword>
<feature type="active site" evidence="3">
    <location>
        <position position="248"/>
    </location>
</feature>
<dbReference type="InterPro" id="IPR006224">
    <property type="entry name" value="PsdUridine_synth_RluA-like_CS"/>
</dbReference>
<dbReference type="NCBIfam" id="TIGR00005">
    <property type="entry name" value="rluA_subfam"/>
    <property type="match status" value="1"/>
</dbReference>
<dbReference type="PANTHER" id="PTHR21600:SF44">
    <property type="entry name" value="RIBOSOMAL LARGE SUBUNIT PSEUDOURIDINE SYNTHASE D"/>
    <property type="match status" value="1"/>
</dbReference>
<dbReference type="PROSITE" id="PS50889">
    <property type="entry name" value="S4"/>
    <property type="match status" value="1"/>
</dbReference>
<evidence type="ECO:0000256" key="2">
    <source>
        <dbReference type="ARBA" id="ARBA00023235"/>
    </source>
</evidence>
<dbReference type="GO" id="GO:0003723">
    <property type="term" value="F:RNA binding"/>
    <property type="evidence" value="ECO:0007669"/>
    <property type="project" value="UniProtKB-KW"/>
</dbReference>
<dbReference type="InterPro" id="IPR006145">
    <property type="entry name" value="PsdUridine_synth_RsuA/RluA"/>
</dbReference>
<dbReference type="EMBL" id="VRMN01000007">
    <property type="protein sequence ID" value="KAA8493132.1"/>
    <property type="molecule type" value="Genomic_DNA"/>
</dbReference>
<comment type="catalytic activity">
    <reaction evidence="5">
        <text>a uridine in RNA = a pseudouridine in RNA</text>
        <dbReference type="Rhea" id="RHEA:48348"/>
        <dbReference type="Rhea" id="RHEA-COMP:12068"/>
        <dbReference type="Rhea" id="RHEA-COMP:12069"/>
        <dbReference type="ChEBI" id="CHEBI:65314"/>
        <dbReference type="ChEBI" id="CHEBI:65315"/>
    </reaction>
</comment>
<evidence type="ECO:0000313" key="9">
    <source>
        <dbReference type="Proteomes" id="UP000324585"/>
    </source>
</evidence>
<dbReference type="Pfam" id="PF00849">
    <property type="entry name" value="PseudoU_synth_2"/>
    <property type="match status" value="1"/>
</dbReference>
<feature type="region of interest" description="Disordered" evidence="6">
    <location>
        <begin position="60"/>
        <end position="90"/>
    </location>
</feature>
<evidence type="ECO:0000256" key="6">
    <source>
        <dbReference type="SAM" id="MobiDB-lite"/>
    </source>
</evidence>
<comment type="caution">
    <text evidence="8">The sequence shown here is derived from an EMBL/GenBank/DDBJ whole genome shotgun (WGS) entry which is preliminary data.</text>
</comment>
<dbReference type="Gene3D" id="3.30.2350.10">
    <property type="entry name" value="Pseudouridine synthase"/>
    <property type="match status" value="1"/>
</dbReference>
<gene>
    <name evidence="8" type="ORF">FVE85_8577</name>
</gene>
<proteinExistence type="inferred from homology"/>
<dbReference type="EC" id="5.4.99.-" evidence="5"/>
<evidence type="ECO:0000256" key="1">
    <source>
        <dbReference type="ARBA" id="ARBA00010876"/>
    </source>
</evidence>
<dbReference type="GO" id="GO:0000455">
    <property type="term" value="P:enzyme-directed rRNA pseudouridine synthesis"/>
    <property type="evidence" value="ECO:0007669"/>
    <property type="project" value="TreeGrafter"/>
</dbReference>
<dbReference type="OrthoDB" id="418349at2759"/>
<sequence>MTAARCGSMLHMNALSRGMVAFAAVHVQSRAPHTWQRLDRAAVASAYRARTIVVRRTAHLSVPGSDGNTPDAEERPHSPSSLSLSSPTSLLSSSSSTVEVEAGKADEGVRVDKFLASKLPDRSRNYFIKLIESGAVTRKDVANGANRPLKKNEKVHSGDVLLCSLVTLPSEGVLVPENIPLDIVYEDEYLLAINKPAGMVVHPAPGNWTGTLVNALAFHYKEVLALLDDSLEETVLSEARPGIVHRLDKDTTGIMLVARDGVSLARLQAAFANRLTRKSYLAITYGNPLPEGCSQRLIDEPIGRSTRDHRRMVVAGSEAGNSKASRWARSIVRLIGSSADNKLHLVQVGIETGRTHQIRVHLQHVKTPIVGDDFYSVRGLPNRFPHITRPMLHAFSIAVPHPMTSETLIARAAIPDDMVKVIEAHIFPDFGKEPMKYFKDEFKSGLWVQSPALKSK</sequence>
<dbReference type="InterPro" id="IPR036986">
    <property type="entry name" value="S4_RNA-bd_sf"/>
</dbReference>
<comment type="function">
    <text evidence="5">Responsible for synthesis of pseudouridine from uracil.</text>
</comment>
<evidence type="ECO:0000313" key="8">
    <source>
        <dbReference type="EMBL" id="KAA8493132.1"/>
    </source>
</evidence>
<evidence type="ECO:0000256" key="3">
    <source>
        <dbReference type="PIRSR" id="PIRSR606225-1"/>
    </source>
</evidence>
<dbReference type="Proteomes" id="UP000324585">
    <property type="component" value="Unassembled WGS sequence"/>
</dbReference>
<evidence type="ECO:0000256" key="5">
    <source>
        <dbReference type="RuleBase" id="RU362028"/>
    </source>
</evidence>
<dbReference type="GO" id="GO:0009982">
    <property type="term" value="F:pseudouridine synthase activity"/>
    <property type="evidence" value="ECO:0007669"/>
    <property type="project" value="InterPro"/>
</dbReference>
<dbReference type="InterPro" id="IPR050188">
    <property type="entry name" value="RluA_PseudoU_synthase"/>
</dbReference>
<keyword evidence="2 5" id="KW-0413">Isomerase</keyword>
<dbReference type="SUPFAM" id="SSF55120">
    <property type="entry name" value="Pseudouridine synthase"/>
    <property type="match status" value="1"/>
</dbReference>
<dbReference type="InterPro" id="IPR020103">
    <property type="entry name" value="PsdUridine_synth_cat_dom_sf"/>
</dbReference>
<dbReference type="PROSITE" id="PS01129">
    <property type="entry name" value="PSI_RLU"/>
    <property type="match status" value="1"/>
</dbReference>
<dbReference type="CDD" id="cd00165">
    <property type="entry name" value="S4"/>
    <property type="match status" value="1"/>
</dbReference>
<comment type="similarity">
    <text evidence="1 5">Belongs to the pseudouridine synthase RluA family.</text>
</comment>
<dbReference type="AlphaFoldDB" id="A0A5J4YQR4"/>
<organism evidence="8 9">
    <name type="scientific">Porphyridium purpureum</name>
    <name type="common">Red alga</name>
    <name type="synonym">Porphyridium cruentum</name>
    <dbReference type="NCBI Taxonomy" id="35688"/>
    <lineage>
        <taxon>Eukaryota</taxon>
        <taxon>Rhodophyta</taxon>
        <taxon>Bangiophyceae</taxon>
        <taxon>Porphyridiales</taxon>
        <taxon>Porphyridiaceae</taxon>
        <taxon>Porphyridium</taxon>
    </lineage>
</organism>
<protein>
    <recommendedName>
        <fullName evidence="5">Pseudouridine synthase</fullName>
        <ecNumber evidence="5">5.4.99.-</ecNumber>
    </recommendedName>
</protein>